<gene>
    <name evidence="2" type="ORF">ENO59_09405</name>
</gene>
<evidence type="ECO:0000313" key="2">
    <source>
        <dbReference type="EMBL" id="HER96714.1"/>
    </source>
</evidence>
<feature type="coiled-coil region" evidence="1">
    <location>
        <begin position="47"/>
        <end position="74"/>
    </location>
</feature>
<evidence type="ECO:0000256" key="1">
    <source>
        <dbReference type="SAM" id="Coils"/>
    </source>
</evidence>
<sequence length="176" mass="20248">MRSIGRRRWEAAHSPEITPTATHRYLDELDILLQSPETSTLAFQALLASLTRALEQVQLQLQQAHKAALSLAQRETLHEMNRVLQAVIQRMRQALTAPGQYLLQLNDTAASLAHEPSWWFALAEALEVIETTLQRTLSLVQGQPHRSLSRQLGAVLLRLLRRYQHHLLWEAREWIE</sequence>
<proteinExistence type="predicted"/>
<reference evidence="2" key="1">
    <citation type="journal article" date="2020" name="mSystems">
        <title>Genome- and Community-Level Interaction Insights into Carbon Utilization and Element Cycling Functions of Hydrothermarchaeota in Hydrothermal Sediment.</title>
        <authorList>
            <person name="Zhou Z."/>
            <person name="Liu Y."/>
            <person name="Xu W."/>
            <person name="Pan J."/>
            <person name="Luo Z.H."/>
            <person name="Li M."/>
        </authorList>
    </citation>
    <scope>NUCLEOTIDE SEQUENCE [LARGE SCALE GENOMIC DNA]</scope>
    <source>
        <strain evidence="2">SpSt-143</strain>
    </source>
</reference>
<dbReference type="AlphaFoldDB" id="A0A7V2F6N9"/>
<name>A0A7V2F6N9_RHOMR</name>
<protein>
    <submittedName>
        <fullName evidence="2">Uncharacterized protein</fullName>
    </submittedName>
</protein>
<organism evidence="2">
    <name type="scientific">Rhodothermus marinus</name>
    <name type="common">Rhodothermus obamensis</name>
    <dbReference type="NCBI Taxonomy" id="29549"/>
    <lineage>
        <taxon>Bacteria</taxon>
        <taxon>Pseudomonadati</taxon>
        <taxon>Rhodothermota</taxon>
        <taxon>Rhodothermia</taxon>
        <taxon>Rhodothermales</taxon>
        <taxon>Rhodothermaceae</taxon>
        <taxon>Rhodothermus</taxon>
    </lineage>
</organism>
<accession>A0A7V2F6N9</accession>
<comment type="caution">
    <text evidence="2">The sequence shown here is derived from an EMBL/GenBank/DDBJ whole genome shotgun (WGS) entry which is preliminary data.</text>
</comment>
<keyword evidence="1" id="KW-0175">Coiled coil</keyword>
<dbReference type="EMBL" id="DSGB01000006">
    <property type="protein sequence ID" value="HER96714.1"/>
    <property type="molecule type" value="Genomic_DNA"/>
</dbReference>